<evidence type="ECO:0000313" key="2">
    <source>
        <dbReference type="Proteomes" id="UP000265703"/>
    </source>
</evidence>
<name>A0A397SDY3_9GLOM</name>
<comment type="caution">
    <text evidence="1">The sequence shown here is derived from an EMBL/GenBank/DDBJ whole genome shotgun (WGS) entry which is preliminary data.</text>
</comment>
<proteinExistence type="predicted"/>
<dbReference type="EMBL" id="QKYT01000615">
    <property type="protein sequence ID" value="RIA82936.1"/>
    <property type="molecule type" value="Genomic_DNA"/>
</dbReference>
<gene>
    <name evidence="1" type="ORF">C1645_880788</name>
</gene>
<dbReference type="AlphaFoldDB" id="A0A397SDY3"/>
<evidence type="ECO:0000313" key="1">
    <source>
        <dbReference type="EMBL" id="RIA82936.1"/>
    </source>
</evidence>
<accession>A0A397SDY3</accession>
<sequence length="104" mass="12182">MGGGSSNGSSPSLSFQSDTEKWKTVFSKLFSPEWKGKRFSELFSPEWKEKWFSVLSVQYWNQKRFPNSSVQNGRENDLALKIQDWNHSALEIRDWKHLALEIQN</sequence>
<reference evidence="1 2" key="1">
    <citation type="submission" date="2018-06" db="EMBL/GenBank/DDBJ databases">
        <title>Comparative genomics reveals the genomic features of Rhizophagus irregularis, R. cerebriforme, R. diaphanum and Gigaspora rosea, and their symbiotic lifestyle signature.</title>
        <authorList>
            <person name="Morin E."/>
            <person name="San Clemente H."/>
            <person name="Chen E.C.H."/>
            <person name="De La Providencia I."/>
            <person name="Hainaut M."/>
            <person name="Kuo A."/>
            <person name="Kohler A."/>
            <person name="Murat C."/>
            <person name="Tang N."/>
            <person name="Roy S."/>
            <person name="Loubradou J."/>
            <person name="Henrissat B."/>
            <person name="Grigoriev I.V."/>
            <person name="Corradi N."/>
            <person name="Roux C."/>
            <person name="Martin F.M."/>
        </authorList>
    </citation>
    <scope>NUCLEOTIDE SEQUENCE [LARGE SCALE GENOMIC DNA]</scope>
    <source>
        <strain evidence="1 2">DAOM 227022</strain>
    </source>
</reference>
<protein>
    <submittedName>
        <fullName evidence="1">Uncharacterized protein</fullName>
    </submittedName>
</protein>
<dbReference type="Proteomes" id="UP000265703">
    <property type="component" value="Unassembled WGS sequence"/>
</dbReference>
<keyword evidence="2" id="KW-1185">Reference proteome</keyword>
<organism evidence="1 2">
    <name type="scientific">Glomus cerebriforme</name>
    <dbReference type="NCBI Taxonomy" id="658196"/>
    <lineage>
        <taxon>Eukaryota</taxon>
        <taxon>Fungi</taxon>
        <taxon>Fungi incertae sedis</taxon>
        <taxon>Mucoromycota</taxon>
        <taxon>Glomeromycotina</taxon>
        <taxon>Glomeromycetes</taxon>
        <taxon>Glomerales</taxon>
        <taxon>Glomeraceae</taxon>
        <taxon>Glomus</taxon>
    </lineage>
</organism>